<sequence>MFNQEELLKMINKEEGYEIEFKESLSGLKSEDIVAFANSKTGGVILIGVKDDCDNQGRQVGTVIGCQINDNGKLSILNKAQSCRPPVNIEINSKEIAGVSIYVIEIPSGEFKPYCTDGGTYRIRGDGQKRSLYPSELLSLFMESERNKFINSFKEATTELERNLDETKQQMLKETNMMLKELQSFDKKISETLDDIYSSADNADSNSSSVESTVSDIEDTVDDIWRILMTVSYLLPRIDSNIKNNQNVDNLDPRVFIKESLSRFLKRINRNSVYSQRNIDRQVNIVKSIFPEISKQELEQIIKEIDLK</sequence>
<dbReference type="EMBL" id="JBHTKZ010000077">
    <property type="protein sequence ID" value="MFD1184262.1"/>
    <property type="molecule type" value="Genomic_DNA"/>
</dbReference>
<dbReference type="RefSeq" id="WP_240271423.1">
    <property type="nucleotide sequence ID" value="NZ_JAKSXN010000086.1"/>
</dbReference>
<keyword evidence="4" id="KW-1185">Reference proteome</keyword>
<dbReference type="PANTHER" id="PTHR30595">
    <property type="entry name" value="GLPR-RELATED TRANSCRIPTIONAL REPRESSOR"/>
    <property type="match status" value="1"/>
</dbReference>
<feature type="domain" description="Schlafen AlbA-2" evidence="2">
    <location>
        <begin position="15"/>
        <end position="131"/>
    </location>
</feature>
<evidence type="ECO:0000313" key="3">
    <source>
        <dbReference type="EMBL" id="MFD1184262.1"/>
    </source>
</evidence>
<name>A0ABW3SII3_9BACL</name>
<dbReference type="Pfam" id="PF04326">
    <property type="entry name" value="SLFN_AlbA_2"/>
    <property type="match status" value="1"/>
</dbReference>
<protein>
    <submittedName>
        <fullName evidence="3">Helix-turn-helix domain-containing protein</fullName>
    </submittedName>
</protein>
<evidence type="ECO:0000259" key="2">
    <source>
        <dbReference type="Pfam" id="PF04326"/>
    </source>
</evidence>
<evidence type="ECO:0000256" key="1">
    <source>
        <dbReference type="SAM" id="Coils"/>
    </source>
</evidence>
<feature type="coiled-coil region" evidence="1">
    <location>
        <begin position="150"/>
        <end position="177"/>
    </location>
</feature>
<dbReference type="Proteomes" id="UP001597211">
    <property type="component" value="Unassembled WGS sequence"/>
</dbReference>
<reference evidence="4" key="1">
    <citation type="journal article" date="2019" name="Int. J. Syst. Evol. Microbiol.">
        <title>The Global Catalogue of Microorganisms (GCM) 10K type strain sequencing project: providing services to taxonomists for standard genome sequencing and annotation.</title>
        <authorList>
            <consortium name="The Broad Institute Genomics Platform"/>
            <consortium name="The Broad Institute Genome Sequencing Center for Infectious Disease"/>
            <person name="Wu L."/>
            <person name="Ma J."/>
        </authorList>
    </citation>
    <scope>NUCLEOTIDE SEQUENCE [LARGE SCALE GENOMIC DNA]</scope>
    <source>
        <strain evidence="4">CCUG 48216</strain>
    </source>
</reference>
<evidence type="ECO:0000313" key="4">
    <source>
        <dbReference type="Proteomes" id="UP001597211"/>
    </source>
</evidence>
<gene>
    <name evidence="3" type="ORF">ACFQ2Z_23265</name>
</gene>
<dbReference type="Gene3D" id="3.30.950.30">
    <property type="entry name" value="Schlafen, AAA domain"/>
    <property type="match status" value="1"/>
</dbReference>
<organism evidence="3 4">
    <name type="scientific">Paenibacillus timonensis</name>
    <dbReference type="NCBI Taxonomy" id="225915"/>
    <lineage>
        <taxon>Bacteria</taxon>
        <taxon>Bacillati</taxon>
        <taxon>Bacillota</taxon>
        <taxon>Bacilli</taxon>
        <taxon>Bacillales</taxon>
        <taxon>Paenibacillaceae</taxon>
        <taxon>Paenibacillus</taxon>
    </lineage>
</organism>
<dbReference type="InterPro" id="IPR038461">
    <property type="entry name" value="Schlafen_AlbA_2_dom_sf"/>
</dbReference>
<dbReference type="InterPro" id="IPR007421">
    <property type="entry name" value="Schlafen_AlbA_2_dom"/>
</dbReference>
<proteinExistence type="predicted"/>
<comment type="caution">
    <text evidence="3">The sequence shown here is derived from an EMBL/GenBank/DDBJ whole genome shotgun (WGS) entry which is preliminary data.</text>
</comment>
<accession>A0ABW3SII3</accession>
<keyword evidence="1" id="KW-0175">Coiled coil</keyword>
<dbReference type="PANTHER" id="PTHR30595:SF6">
    <property type="entry name" value="SCHLAFEN ALBA-2 DOMAIN-CONTAINING PROTEIN"/>
    <property type="match status" value="1"/>
</dbReference>